<organism evidence="2 3">
    <name type="scientific">Pedobacter miscanthi</name>
    <dbReference type="NCBI Taxonomy" id="2259170"/>
    <lineage>
        <taxon>Bacteria</taxon>
        <taxon>Pseudomonadati</taxon>
        <taxon>Bacteroidota</taxon>
        <taxon>Sphingobacteriia</taxon>
        <taxon>Sphingobacteriales</taxon>
        <taxon>Sphingobacteriaceae</taxon>
        <taxon>Pedobacter</taxon>
    </lineage>
</organism>
<dbReference type="Pfam" id="PF12679">
    <property type="entry name" value="ABC2_membrane_2"/>
    <property type="match status" value="1"/>
</dbReference>
<feature type="transmembrane region" description="Helical" evidence="1">
    <location>
        <begin position="129"/>
        <end position="148"/>
    </location>
</feature>
<comment type="caution">
    <text evidence="2">The sequence shown here is derived from an EMBL/GenBank/DDBJ whole genome shotgun (WGS) entry which is preliminary data.</text>
</comment>
<feature type="transmembrane region" description="Helical" evidence="1">
    <location>
        <begin position="247"/>
        <end position="265"/>
    </location>
</feature>
<gene>
    <name evidence="2" type="ORF">DRW42_10260</name>
</gene>
<feature type="transmembrane region" description="Helical" evidence="1">
    <location>
        <begin position="179"/>
        <end position="204"/>
    </location>
</feature>
<keyword evidence="3" id="KW-1185">Reference proteome</keyword>
<name>A0A366L2B2_9SPHI</name>
<dbReference type="RefSeq" id="WP_113948726.1">
    <property type="nucleotide sequence ID" value="NZ_QNQU01000007.1"/>
</dbReference>
<sequence>MLNTVNTIAKQTFKATFNNKATLALTILLGLSLCLATYIGWQNFKTQNNQRLHYKELVRKQWLAKPDKHPHRMAHYGYLAFREKHELSFFDFGIESFAGVSIFLEAHKQNTVNFSEAGFSNGMLRFGEISVAMVLQVLVPLLIFFLGYNSISAERESGTLKILLCQNVSWKQLLWGKTLGIISVCLSIFIPLILLTILLWASLSNWHISSDSSFRLLVLILSYSVYFFIVSAITVLISAFAKSSKSSLITLLACWIFFIIIMPRISQAIGVKIHPAPSKVEFADAIASDIHKQGDSHTPDDPHYAAIKDSLLKTYQVDDVKKLPFNYGGYIMAEGEKITAKIYSDHQKELNKTFEKQNSITTLTGFINPYLALKNISMALTASDFNTYIDFQNQAEVYRYQLAQKMNKLQIEKISNIAPGEEEKPLAISGKNWAEQSDFNYRFQKLDAVIANGLLALSTITCWLLAIIIFLQYASRWIKTIS</sequence>
<keyword evidence="1" id="KW-1133">Transmembrane helix</keyword>
<dbReference type="AlphaFoldDB" id="A0A366L2B2"/>
<proteinExistence type="predicted"/>
<keyword evidence="1" id="KW-0812">Transmembrane</keyword>
<dbReference type="OrthoDB" id="184009at2"/>
<dbReference type="PANTHER" id="PTHR43471:SF1">
    <property type="entry name" value="ABC TRANSPORTER PERMEASE PROTEIN NOSY-RELATED"/>
    <property type="match status" value="1"/>
</dbReference>
<reference evidence="2 3" key="1">
    <citation type="submission" date="2018-07" db="EMBL/GenBank/DDBJ databases">
        <title>A draft genome of a endophytic bacteria, a new species of Pedobacter.</title>
        <authorList>
            <person name="Zhang Z.D."/>
            <person name="Chen Z.J."/>
        </authorList>
    </citation>
    <scope>NUCLEOTIDE SEQUENCE [LARGE SCALE GENOMIC DNA]</scope>
    <source>
        <strain evidence="2 3">RS10</strain>
    </source>
</reference>
<dbReference type="EMBL" id="QNQU01000007">
    <property type="protein sequence ID" value="RBQ07966.1"/>
    <property type="molecule type" value="Genomic_DNA"/>
</dbReference>
<dbReference type="Proteomes" id="UP000252081">
    <property type="component" value="Unassembled WGS sequence"/>
</dbReference>
<feature type="transmembrane region" description="Helical" evidence="1">
    <location>
        <begin position="216"/>
        <end position="241"/>
    </location>
</feature>
<evidence type="ECO:0000256" key="1">
    <source>
        <dbReference type="SAM" id="Phobius"/>
    </source>
</evidence>
<evidence type="ECO:0000313" key="2">
    <source>
        <dbReference type="EMBL" id="RBQ07966.1"/>
    </source>
</evidence>
<dbReference type="Pfam" id="PF12040">
    <property type="entry name" value="DUF3526"/>
    <property type="match status" value="1"/>
</dbReference>
<evidence type="ECO:0000313" key="3">
    <source>
        <dbReference type="Proteomes" id="UP000252081"/>
    </source>
</evidence>
<protein>
    <submittedName>
        <fullName evidence="2">ABC transporter permease</fullName>
    </submittedName>
</protein>
<feature type="transmembrane region" description="Helical" evidence="1">
    <location>
        <begin position="21"/>
        <end position="41"/>
    </location>
</feature>
<feature type="transmembrane region" description="Helical" evidence="1">
    <location>
        <begin position="449"/>
        <end position="474"/>
    </location>
</feature>
<dbReference type="PANTHER" id="PTHR43471">
    <property type="entry name" value="ABC TRANSPORTER PERMEASE"/>
    <property type="match status" value="1"/>
</dbReference>
<accession>A0A366L2B2</accession>
<dbReference type="InterPro" id="IPR021913">
    <property type="entry name" value="DUF3526"/>
</dbReference>
<dbReference type="GO" id="GO:0005886">
    <property type="term" value="C:plasma membrane"/>
    <property type="evidence" value="ECO:0007669"/>
    <property type="project" value="UniProtKB-SubCell"/>
</dbReference>
<dbReference type="GO" id="GO:0140359">
    <property type="term" value="F:ABC-type transporter activity"/>
    <property type="evidence" value="ECO:0007669"/>
    <property type="project" value="InterPro"/>
</dbReference>
<keyword evidence="1" id="KW-0472">Membrane</keyword>